<dbReference type="CDD" id="cd05483">
    <property type="entry name" value="retropepsin_like_bacteria"/>
    <property type="match status" value="1"/>
</dbReference>
<dbReference type="Proteomes" id="UP001642900">
    <property type="component" value="Unassembled WGS sequence"/>
</dbReference>
<dbReference type="EC" id="3.4.23.-" evidence="4"/>
<dbReference type="NCBIfam" id="TIGR02281">
    <property type="entry name" value="clan_AA_DTGA"/>
    <property type="match status" value="1"/>
</dbReference>
<dbReference type="InterPro" id="IPR034122">
    <property type="entry name" value="Retropepsin-like_bacterial"/>
</dbReference>
<dbReference type="Pfam" id="PF13650">
    <property type="entry name" value="Asp_protease_2"/>
    <property type="match status" value="1"/>
</dbReference>
<keyword evidence="1 4" id="KW-0378">Hydrolase</keyword>
<dbReference type="Gene3D" id="2.40.70.10">
    <property type="entry name" value="Acid Proteases"/>
    <property type="match status" value="1"/>
</dbReference>
<evidence type="ECO:0000313" key="4">
    <source>
        <dbReference type="EMBL" id="NGO55039.1"/>
    </source>
</evidence>
<proteinExistence type="predicted"/>
<dbReference type="SUPFAM" id="SSF50630">
    <property type="entry name" value="Acid proteases"/>
    <property type="match status" value="1"/>
</dbReference>
<keyword evidence="4" id="KW-0645">Protease</keyword>
<organism evidence="4 5">
    <name type="scientific">Allomesorhizobium camelthorni</name>
    <dbReference type="NCBI Taxonomy" id="475069"/>
    <lineage>
        <taxon>Bacteria</taxon>
        <taxon>Pseudomonadati</taxon>
        <taxon>Pseudomonadota</taxon>
        <taxon>Alphaproteobacteria</taxon>
        <taxon>Hyphomicrobiales</taxon>
        <taxon>Phyllobacteriaceae</taxon>
        <taxon>Allomesorhizobium</taxon>
    </lineage>
</organism>
<gene>
    <name evidence="4" type="ORF">G6N73_28785</name>
</gene>
<dbReference type="GO" id="GO:0004190">
    <property type="term" value="F:aspartic-type endopeptidase activity"/>
    <property type="evidence" value="ECO:0007669"/>
    <property type="project" value="InterPro"/>
</dbReference>
<keyword evidence="2" id="KW-0472">Membrane</keyword>
<comment type="caution">
    <text evidence="4">The sequence shown here is derived from an EMBL/GenBank/DDBJ whole genome shotgun (WGS) entry which is preliminary data.</text>
</comment>
<name>A0A6G4WKA5_9HYPH</name>
<reference evidence="4 5" key="1">
    <citation type="submission" date="2020-02" db="EMBL/GenBank/DDBJ databases">
        <title>Genome sequence of strain CCNWXJ40-4.</title>
        <authorList>
            <person name="Gao J."/>
            <person name="Sun J."/>
        </authorList>
    </citation>
    <scope>NUCLEOTIDE SEQUENCE [LARGE SCALE GENOMIC DNA]</scope>
    <source>
        <strain evidence="4 5">CCNWXJ 40-4</strain>
    </source>
</reference>
<keyword evidence="2" id="KW-1133">Transmembrane helix</keyword>
<dbReference type="PROSITE" id="PS50175">
    <property type="entry name" value="ASP_PROT_RETROV"/>
    <property type="match status" value="1"/>
</dbReference>
<accession>A0A6G4WKA5</accession>
<dbReference type="InterPro" id="IPR021109">
    <property type="entry name" value="Peptidase_aspartic_dom_sf"/>
</dbReference>
<dbReference type="InterPro" id="IPR001969">
    <property type="entry name" value="Aspartic_peptidase_AS"/>
</dbReference>
<evidence type="ECO:0000313" key="5">
    <source>
        <dbReference type="Proteomes" id="UP001642900"/>
    </source>
</evidence>
<feature type="domain" description="Peptidase A2" evidence="3">
    <location>
        <begin position="137"/>
        <end position="217"/>
    </location>
</feature>
<evidence type="ECO:0000259" key="3">
    <source>
        <dbReference type="PROSITE" id="PS50175"/>
    </source>
</evidence>
<dbReference type="GO" id="GO:0006508">
    <property type="term" value="P:proteolysis"/>
    <property type="evidence" value="ECO:0007669"/>
    <property type="project" value="UniProtKB-KW"/>
</dbReference>
<evidence type="ECO:0000256" key="1">
    <source>
        <dbReference type="ARBA" id="ARBA00022801"/>
    </source>
</evidence>
<keyword evidence="5" id="KW-1185">Reference proteome</keyword>
<dbReference type="AlphaFoldDB" id="A0A6G4WKA5"/>
<evidence type="ECO:0000256" key="2">
    <source>
        <dbReference type="SAM" id="Phobius"/>
    </source>
</evidence>
<protein>
    <submittedName>
        <fullName evidence="4">TIGR02281 family clan AA aspartic protease</fullName>
        <ecNumber evidence="4">3.4.23.-</ecNumber>
    </submittedName>
</protein>
<keyword evidence="2" id="KW-0812">Transmembrane</keyword>
<dbReference type="PROSITE" id="PS00141">
    <property type="entry name" value="ASP_PROTEASE"/>
    <property type="match status" value="1"/>
</dbReference>
<dbReference type="EMBL" id="JAAKZF010000076">
    <property type="protein sequence ID" value="NGO55039.1"/>
    <property type="molecule type" value="Genomic_DNA"/>
</dbReference>
<feature type="transmembrane region" description="Helical" evidence="2">
    <location>
        <begin position="37"/>
        <end position="55"/>
    </location>
</feature>
<dbReference type="InterPro" id="IPR001995">
    <property type="entry name" value="Peptidase_A2_cat"/>
</dbReference>
<dbReference type="RefSeq" id="WP_165033404.1">
    <property type="nucleotide sequence ID" value="NZ_JAAKZF010000076.1"/>
</dbReference>
<dbReference type="InterPro" id="IPR011969">
    <property type="entry name" value="Clan_AA_Asp_peptidase_C"/>
</dbReference>
<sequence>MTNRLLWITLAVLGGGLILLIVNDSSGETLGLANEDFSRLLYLGVLGAIIAAGIWRSRHMFGDTLRNLAVWLLVVLVLVAGYQYRYELQDVASRVTAGLVPGSPLSVTDSEGRTTVTLDKLPSGHFGVQITVDGSQIMAMVDTGASATVLTSADARLAGFDPDKLNFSIPVSTANGVAQAARVTASEISVGAITRRNLPVLVAADGTLPESLLGMNFIGTLSGFDVRGDRMILRD</sequence>
<feature type="transmembrane region" description="Helical" evidence="2">
    <location>
        <begin position="67"/>
        <end position="84"/>
    </location>
</feature>